<dbReference type="Proteomes" id="UP001165064">
    <property type="component" value="Unassembled WGS sequence"/>
</dbReference>
<accession>A0ACB5UAB0</accession>
<proteinExistence type="predicted"/>
<name>A0ACB5UAB0_AMBMO</name>
<gene>
    <name evidence="1" type="ORF">Amon02_001257900</name>
</gene>
<dbReference type="EMBL" id="BSXS01014897">
    <property type="protein sequence ID" value="GMF06143.1"/>
    <property type="molecule type" value="Genomic_DNA"/>
</dbReference>
<protein>
    <submittedName>
        <fullName evidence="1">Unnamed protein product</fullName>
    </submittedName>
</protein>
<evidence type="ECO:0000313" key="1">
    <source>
        <dbReference type="EMBL" id="GMF06143.1"/>
    </source>
</evidence>
<keyword evidence="2" id="KW-1185">Reference proteome</keyword>
<comment type="caution">
    <text evidence="1">The sequence shown here is derived from an EMBL/GenBank/DDBJ whole genome shotgun (WGS) entry which is preliminary data.</text>
</comment>
<sequence>MSNPYAASTNPYDPNMSFRGSQFPANNYPQPIPVPASTHHAPGYTPRGRRMSALDSINNLIPSDNPNVKKFEQVTQKVEDIIDQYLGGAKPYVPSIGRTFIVATFIEDAIRIVTQWKEQVYYLSTYRNVYPWFVKGFLIFNVIAMFSGSALVSCTDYSLMLFSY</sequence>
<reference evidence="1" key="1">
    <citation type="submission" date="2023-04" db="EMBL/GenBank/DDBJ databases">
        <title>Ambrosiozyma monospora NBRC 10751.</title>
        <authorList>
            <person name="Ichikawa N."/>
            <person name="Sato H."/>
            <person name="Tonouchi N."/>
        </authorList>
    </citation>
    <scope>NUCLEOTIDE SEQUENCE</scope>
    <source>
        <strain evidence="1">NBRC 10751</strain>
    </source>
</reference>
<evidence type="ECO:0000313" key="2">
    <source>
        <dbReference type="Proteomes" id="UP001165064"/>
    </source>
</evidence>
<organism evidence="1 2">
    <name type="scientific">Ambrosiozyma monospora</name>
    <name type="common">Yeast</name>
    <name type="synonym">Endomycopsis monosporus</name>
    <dbReference type="NCBI Taxonomy" id="43982"/>
    <lineage>
        <taxon>Eukaryota</taxon>
        <taxon>Fungi</taxon>
        <taxon>Dikarya</taxon>
        <taxon>Ascomycota</taxon>
        <taxon>Saccharomycotina</taxon>
        <taxon>Pichiomycetes</taxon>
        <taxon>Pichiales</taxon>
        <taxon>Pichiaceae</taxon>
        <taxon>Ambrosiozyma</taxon>
    </lineage>
</organism>